<dbReference type="PANTHER" id="PTHR46030">
    <property type="entry name" value="ALPHA-KETOGLUTARATE-DEPENDENT DIOXYGENASE ALKB HOMOLOG 6"/>
    <property type="match status" value="1"/>
</dbReference>
<dbReference type="OMA" id="KSPKTKW"/>
<evidence type="ECO:0000256" key="2">
    <source>
        <dbReference type="ARBA" id="ARBA00004123"/>
    </source>
</evidence>
<feature type="domain" description="Fe2OG dioxygenase" evidence="9">
    <location>
        <begin position="85"/>
        <end position="200"/>
    </location>
</feature>
<evidence type="ECO:0000313" key="11">
    <source>
        <dbReference type="Proteomes" id="UP000000305"/>
    </source>
</evidence>
<comment type="subcellular location">
    <subcellularLocation>
        <location evidence="2">Nucleus</location>
    </subcellularLocation>
</comment>
<accession>E9H108</accession>
<keyword evidence="5" id="KW-0223">Dioxygenase</keyword>
<evidence type="ECO:0000256" key="6">
    <source>
        <dbReference type="ARBA" id="ARBA00023002"/>
    </source>
</evidence>
<dbReference type="EMBL" id="GL732582">
    <property type="protein sequence ID" value="EFX74607.1"/>
    <property type="molecule type" value="Genomic_DNA"/>
</dbReference>
<dbReference type="Proteomes" id="UP000000305">
    <property type="component" value="Unassembled WGS sequence"/>
</dbReference>
<dbReference type="GO" id="GO:0005634">
    <property type="term" value="C:nucleus"/>
    <property type="evidence" value="ECO:0000318"/>
    <property type="project" value="GO_Central"/>
</dbReference>
<dbReference type="HOGENOM" id="CLU_059836_2_0_1"/>
<keyword evidence="8" id="KW-0539">Nucleus</keyword>
<dbReference type="Pfam" id="PF13532">
    <property type="entry name" value="2OG-FeII_Oxy_2"/>
    <property type="match status" value="1"/>
</dbReference>
<reference evidence="10 11" key="1">
    <citation type="journal article" date="2011" name="Science">
        <title>The ecoresponsive genome of Daphnia pulex.</title>
        <authorList>
            <person name="Colbourne J.K."/>
            <person name="Pfrender M.E."/>
            <person name="Gilbert D."/>
            <person name="Thomas W.K."/>
            <person name="Tucker A."/>
            <person name="Oakley T.H."/>
            <person name="Tokishita S."/>
            <person name="Aerts A."/>
            <person name="Arnold G.J."/>
            <person name="Basu M.K."/>
            <person name="Bauer D.J."/>
            <person name="Caceres C.E."/>
            <person name="Carmel L."/>
            <person name="Casola C."/>
            <person name="Choi J.H."/>
            <person name="Detter J.C."/>
            <person name="Dong Q."/>
            <person name="Dusheyko S."/>
            <person name="Eads B.D."/>
            <person name="Frohlich T."/>
            <person name="Geiler-Samerotte K.A."/>
            <person name="Gerlach D."/>
            <person name="Hatcher P."/>
            <person name="Jogdeo S."/>
            <person name="Krijgsveld J."/>
            <person name="Kriventseva E.V."/>
            <person name="Kultz D."/>
            <person name="Laforsch C."/>
            <person name="Lindquist E."/>
            <person name="Lopez J."/>
            <person name="Manak J.R."/>
            <person name="Muller J."/>
            <person name="Pangilinan J."/>
            <person name="Patwardhan R.P."/>
            <person name="Pitluck S."/>
            <person name="Pritham E.J."/>
            <person name="Rechtsteiner A."/>
            <person name="Rho M."/>
            <person name="Rogozin I.B."/>
            <person name="Sakarya O."/>
            <person name="Salamov A."/>
            <person name="Schaack S."/>
            <person name="Shapiro H."/>
            <person name="Shiga Y."/>
            <person name="Skalitzky C."/>
            <person name="Smith Z."/>
            <person name="Souvorov A."/>
            <person name="Sung W."/>
            <person name="Tang Z."/>
            <person name="Tsuchiya D."/>
            <person name="Tu H."/>
            <person name="Vos H."/>
            <person name="Wang M."/>
            <person name="Wolf Y.I."/>
            <person name="Yamagata H."/>
            <person name="Yamada T."/>
            <person name="Ye Y."/>
            <person name="Shaw J.R."/>
            <person name="Andrews J."/>
            <person name="Crease T.J."/>
            <person name="Tang H."/>
            <person name="Lucas S.M."/>
            <person name="Robertson H.M."/>
            <person name="Bork P."/>
            <person name="Koonin E.V."/>
            <person name="Zdobnov E.M."/>
            <person name="Grigoriev I.V."/>
            <person name="Lynch M."/>
            <person name="Boore J.L."/>
        </authorList>
    </citation>
    <scope>NUCLEOTIDE SEQUENCE [LARGE SCALE GENOMIC DNA]</scope>
</reference>
<keyword evidence="7" id="KW-0408">Iron</keyword>
<dbReference type="OrthoDB" id="412814at2759"/>
<comment type="cofactor">
    <cofactor evidence="1">
        <name>Fe(2+)</name>
        <dbReference type="ChEBI" id="CHEBI:29033"/>
    </cofactor>
</comment>
<dbReference type="PANTHER" id="PTHR46030:SF1">
    <property type="entry name" value="ALPHA-KETOGLUTARATE-DEPENDENT DIOXYGENASE ALKB HOMOLOG 6"/>
    <property type="match status" value="1"/>
</dbReference>
<dbReference type="InterPro" id="IPR037151">
    <property type="entry name" value="AlkB-like_sf"/>
</dbReference>
<evidence type="ECO:0000256" key="7">
    <source>
        <dbReference type="ARBA" id="ARBA00023004"/>
    </source>
</evidence>
<dbReference type="GO" id="GO:0046872">
    <property type="term" value="F:metal ion binding"/>
    <property type="evidence" value="ECO:0007669"/>
    <property type="project" value="UniProtKB-KW"/>
</dbReference>
<evidence type="ECO:0000256" key="3">
    <source>
        <dbReference type="ARBA" id="ARBA00007879"/>
    </source>
</evidence>
<proteinExistence type="inferred from homology"/>
<dbReference type="STRING" id="6669.E9H108"/>
<evidence type="ECO:0000256" key="5">
    <source>
        <dbReference type="ARBA" id="ARBA00022964"/>
    </source>
</evidence>
<dbReference type="KEGG" id="dpx:DAPPUDRAFT_307189"/>
<evidence type="ECO:0000256" key="1">
    <source>
        <dbReference type="ARBA" id="ARBA00001954"/>
    </source>
</evidence>
<evidence type="ECO:0000256" key="4">
    <source>
        <dbReference type="ARBA" id="ARBA00022723"/>
    </source>
</evidence>
<gene>
    <name evidence="10" type="ORF">DAPPUDRAFT_307189</name>
</gene>
<organism evidence="10 11">
    <name type="scientific">Daphnia pulex</name>
    <name type="common">Water flea</name>
    <dbReference type="NCBI Taxonomy" id="6669"/>
    <lineage>
        <taxon>Eukaryota</taxon>
        <taxon>Metazoa</taxon>
        <taxon>Ecdysozoa</taxon>
        <taxon>Arthropoda</taxon>
        <taxon>Crustacea</taxon>
        <taxon>Branchiopoda</taxon>
        <taxon>Diplostraca</taxon>
        <taxon>Cladocera</taxon>
        <taxon>Anomopoda</taxon>
        <taxon>Daphniidae</taxon>
        <taxon>Daphnia</taxon>
    </lineage>
</organism>
<sequence length="211" mass="24424">MEIHRLEKCPSSAYYIKDFLTVEEEEFLLKNVYNVPQTKWTQLLRRRLQNWGGVPHPNGMIPETIPQWLQTCIDKVVALNTFCDAPNHVLINEYKPNEGIMPHLDGPLYSSTIATVNLGSHTVLNFYDSNDREKVSFSLFLEPRSLLVQQGNIYETYLHGIDEKYEDILDNSTLNVPSNYQMNQSLKRGTRVSLTIRRVQKVSKLKIKLGR</sequence>
<dbReference type="PROSITE" id="PS51471">
    <property type="entry name" value="FE2OG_OXY"/>
    <property type="match status" value="1"/>
</dbReference>
<comment type="similarity">
    <text evidence="3">Belongs to the alkB family.</text>
</comment>
<evidence type="ECO:0000313" key="10">
    <source>
        <dbReference type="EMBL" id="EFX74607.1"/>
    </source>
</evidence>
<keyword evidence="11" id="KW-1185">Reference proteome</keyword>
<name>E9H108_DAPPU</name>
<dbReference type="InterPro" id="IPR005123">
    <property type="entry name" value="Oxoglu/Fe-dep_dioxygenase_dom"/>
</dbReference>
<dbReference type="AlphaFoldDB" id="E9H108"/>
<dbReference type="InterPro" id="IPR027450">
    <property type="entry name" value="AlkB-like"/>
</dbReference>
<dbReference type="GO" id="GO:0051213">
    <property type="term" value="F:dioxygenase activity"/>
    <property type="evidence" value="ECO:0007669"/>
    <property type="project" value="UniProtKB-KW"/>
</dbReference>
<dbReference type="InterPro" id="IPR032862">
    <property type="entry name" value="ALKBH6"/>
</dbReference>
<dbReference type="FunCoup" id="E9H108">
    <property type="interactions" value="535"/>
</dbReference>
<dbReference type="InParanoid" id="E9H108"/>
<protein>
    <recommendedName>
        <fullName evidence="9">Fe2OG dioxygenase domain-containing protein</fullName>
    </recommendedName>
</protein>
<dbReference type="SUPFAM" id="SSF51197">
    <property type="entry name" value="Clavaminate synthase-like"/>
    <property type="match status" value="1"/>
</dbReference>
<evidence type="ECO:0000259" key="9">
    <source>
        <dbReference type="PROSITE" id="PS51471"/>
    </source>
</evidence>
<keyword evidence="6" id="KW-0560">Oxidoreductase</keyword>
<evidence type="ECO:0000256" key="8">
    <source>
        <dbReference type="ARBA" id="ARBA00023242"/>
    </source>
</evidence>
<keyword evidence="4" id="KW-0479">Metal-binding</keyword>
<dbReference type="eggNOG" id="KOG3200">
    <property type="taxonomic scope" value="Eukaryota"/>
</dbReference>
<dbReference type="Gene3D" id="2.60.120.590">
    <property type="entry name" value="Alpha-ketoglutarate-dependent dioxygenase AlkB-like"/>
    <property type="match status" value="1"/>
</dbReference>